<keyword evidence="3" id="KW-1185">Reference proteome</keyword>
<gene>
    <name evidence="2" type="ORF">HETIRDRAFT_107929</name>
</gene>
<evidence type="ECO:0000256" key="1">
    <source>
        <dbReference type="SAM" id="MobiDB-lite"/>
    </source>
</evidence>
<dbReference type="EMBL" id="KI925466">
    <property type="protein sequence ID" value="ETW75521.1"/>
    <property type="molecule type" value="Genomic_DNA"/>
</dbReference>
<organism evidence="2 3">
    <name type="scientific">Heterobasidion irregulare (strain TC 32-1)</name>
    <dbReference type="NCBI Taxonomy" id="747525"/>
    <lineage>
        <taxon>Eukaryota</taxon>
        <taxon>Fungi</taxon>
        <taxon>Dikarya</taxon>
        <taxon>Basidiomycota</taxon>
        <taxon>Agaricomycotina</taxon>
        <taxon>Agaricomycetes</taxon>
        <taxon>Russulales</taxon>
        <taxon>Bondarzewiaceae</taxon>
        <taxon>Heterobasidion</taxon>
        <taxon>Heterobasidion annosum species complex</taxon>
    </lineage>
</organism>
<dbReference type="GeneID" id="20666290"/>
<dbReference type="RefSeq" id="XP_009552927.1">
    <property type="nucleotide sequence ID" value="XM_009554632.1"/>
</dbReference>
<evidence type="ECO:0000313" key="3">
    <source>
        <dbReference type="Proteomes" id="UP000030671"/>
    </source>
</evidence>
<dbReference type="KEGG" id="hir:HETIRDRAFT_107929"/>
<dbReference type="AlphaFoldDB" id="W4JRM2"/>
<reference evidence="2 3" key="1">
    <citation type="journal article" date="2012" name="New Phytol.">
        <title>Insight into trade-off between wood decay and parasitism from the genome of a fungal forest pathogen.</title>
        <authorList>
            <person name="Olson A."/>
            <person name="Aerts A."/>
            <person name="Asiegbu F."/>
            <person name="Belbahri L."/>
            <person name="Bouzid O."/>
            <person name="Broberg A."/>
            <person name="Canback B."/>
            <person name="Coutinho P.M."/>
            <person name="Cullen D."/>
            <person name="Dalman K."/>
            <person name="Deflorio G."/>
            <person name="van Diepen L.T."/>
            <person name="Dunand C."/>
            <person name="Duplessis S."/>
            <person name="Durling M."/>
            <person name="Gonthier P."/>
            <person name="Grimwood J."/>
            <person name="Fossdal C.G."/>
            <person name="Hansson D."/>
            <person name="Henrissat B."/>
            <person name="Hietala A."/>
            <person name="Himmelstrand K."/>
            <person name="Hoffmeister D."/>
            <person name="Hogberg N."/>
            <person name="James T.Y."/>
            <person name="Karlsson M."/>
            <person name="Kohler A."/>
            <person name="Kues U."/>
            <person name="Lee Y.H."/>
            <person name="Lin Y.C."/>
            <person name="Lind M."/>
            <person name="Lindquist E."/>
            <person name="Lombard V."/>
            <person name="Lucas S."/>
            <person name="Lunden K."/>
            <person name="Morin E."/>
            <person name="Murat C."/>
            <person name="Park J."/>
            <person name="Raffaello T."/>
            <person name="Rouze P."/>
            <person name="Salamov A."/>
            <person name="Schmutz J."/>
            <person name="Solheim H."/>
            <person name="Stahlberg J."/>
            <person name="Velez H."/>
            <person name="de Vries R.P."/>
            <person name="Wiebenga A."/>
            <person name="Woodward S."/>
            <person name="Yakovlev I."/>
            <person name="Garbelotto M."/>
            <person name="Martin F."/>
            <person name="Grigoriev I.V."/>
            <person name="Stenlid J."/>
        </authorList>
    </citation>
    <scope>NUCLEOTIDE SEQUENCE [LARGE SCALE GENOMIC DNA]</scope>
    <source>
        <strain evidence="2 3">TC 32-1</strain>
    </source>
</reference>
<accession>W4JRM2</accession>
<sequence length="191" mass="21671">MLIFLSQYGHNLRFFHVYVHIKAPKSFSFQPWLDQCPNLEHLVCFKEHEGDQLVLMSHPNLKWLDIWTLPFLADELDSAHESQIDLAGFPALQGRRRLDISLSLFFELPVVMDPRAPLSDQFPGVTASLAPGVDVVQTRHYVTWKVDDADIPYSESDTDSDTTASTDSDFDDAEGGANLHIRRFIVKGIDD</sequence>
<dbReference type="HOGENOM" id="CLU_1421578_0_0_1"/>
<dbReference type="OrthoDB" id="3258555at2759"/>
<name>W4JRM2_HETIT</name>
<dbReference type="InParanoid" id="W4JRM2"/>
<protein>
    <recommendedName>
        <fullName evidence="4">F-box domain-containing protein</fullName>
    </recommendedName>
</protein>
<evidence type="ECO:0000313" key="2">
    <source>
        <dbReference type="EMBL" id="ETW75521.1"/>
    </source>
</evidence>
<proteinExistence type="predicted"/>
<evidence type="ECO:0008006" key="4">
    <source>
        <dbReference type="Google" id="ProtNLM"/>
    </source>
</evidence>
<dbReference type="Proteomes" id="UP000030671">
    <property type="component" value="Unassembled WGS sequence"/>
</dbReference>
<feature type="region of interest" description="Disordered" evidence="1">
    <location>
        <begin position="153"/>
        <end position="172"/>
    </location>
</feature>